<dbReference type="InParanoid" id="A0A2H3CYA6"/>
<dbReference type="Proteomes" id="UP000217790">
    <property type="component" value="Unassembled WGS sequence"/>
</dbReference>
<keyword evidence="2" id="KW-1185">Reference proteome</keyword>
<evidence type="ECO:0000313" key="1">
    <source>
        <dbReference type="EMBL" id="PBK86810.1"/>
    </source>
</evidence>
<accession>A0A2H3CYA6</accession>
<sequence length="71" mass="8139">MIVKAATTGLVLSQLLPGRHGPEVILRRQRIYHSPCYSVPEVIDEEATITVQKQRPYIDKKPVIYDIIHSR</sequence>
<dbReference type="EMBL" id="KZ293682">
    <property type="protein sequence ID" value="PBK86810.1"/>
    <property type="molecule type" value="Genomic_DNA"/>
</dbReference>
<protein>
    <submittedName>
        <fullName evidence="1">Uncharacterized protein</fullName>
    </submittedName>
</protein>
<proteinExistence type="predicted"/>
<gene>
    <name evidence="1" type="ORF">ARMGADRAFT_480606</name>
</gene>
<evidence type="ECO:0000313" key="2">
    <source>
        <dbReference type="Proteomes" id="UP000217790"/>
    </source>
</evidence>
<organism evidence="1 2">
    <name type="scientific">Armillaria gallica</name>
    <name type="common">Bulbous honey fungus</name>
    <name type="synonym">Armillaria bulbosa</name>
    <dbReference type="NCBI Taxonomy" id="47427"/>
    <lineage>
        <taxon>Eukaryota</taxon>
        <taxon>Fungi</taxon>
        <taxon>Dikarya</taxon>
        <taxon>Basidiomycota</taxon>
        <taxon>Agaricomycotina</taxon>
        <taxon>Agaricomycetes</taxon>
        <taxon>Agaricomycetidae</taxon>
        <taxon>Agaricales</taxon>
        <taxon>Marasmiineae</taxon>
        <taxon>Physalacriaceae</taxon>
        <taxon>Armillaria</taxon>
    </lineage>
</organism>
<reference evidence="2" key="1">
    <citation type="journal article" date="2017" name="Nat. Ecol. Evol.">
        <title>Genome expansion and lineage-specific genetic innovations in the forest pathogenic fungi Armillaria.</title>
        <authorList>
            <person name="Sipos G."/>
            <person name="Prasanna A.N."/>
            <person name="Walter M.C."/>
            <person name="O'Connor E."/>
            <person name="Balint B."/>
            <person name="Krizsan K."/>
            <person name="Kiss B."/>
            <person name="Hess J."/>
            <person name="Varga T."/>
            <person name="Slot J."/>
            <person name="Riley R."/>
            <person name="Boka B."/>
            <person name="Rigling D."/>
            <person name="Barry K."/>
            <person name="Lee J."/>
            <person name="Mihaltcheva S."/>
            <person name="LaButti K."/>
            <person name="Lipzen A."/>
            <person name="Waldron R."/>
            <person name="Moloney N.M."/>
            <person name="Sperisen C."/>
            <person name="Kredics L."/>
            <person name="Vagvoelgyi C."/>
            <person name="Patrignani A."/>
            <person name="Fitzpatrick D."/>
            <person name="Nagy I."/>
            <person name="Doyle S."/>
            <person name="Anderson J.B."/>
            <person name="Grigoriev I.V."/>
            <person name="Gueldener U."/>
            <person name="Muensterkoetter M."/>
            <person name="Nagy L.G."/>
        </authorList>
    </citation>
    <scope>NUCLEOTIDE SEQUENCE [LARGE SCALE GENOMIC DNA]</scope>
    <source>
        <strain evidence="2">Ar21-2</strain>
    </source>
</reference>
<name>A0A2H3CYA6_ARMGA</name>
<dbReference type="AlphaFoldDB" id="A0A2H3CYA6"/>